<dbReference type="STRING" id="103827.A0A0N5CK67"/>
<dbReference type="InterPro" id="IPR036291">
    <property type="entry name" value="NAD(P)-bd_dom_sf"/>
</dbReference>
<dbReference type="Proteomes" id="UP000276776">
    <property type="component" value="Unassembled WGS sequence"/>
</dbReference>
<dbReference type="InterPro" id="IPR002225">
    <property type="entry name" value="3Beta_OHSteriod_DH/Estase"/>
</dbReference>
<keyword evidence="3" id="KW-0472">Membrane</keyword>
<dbReference type="AlphaFoldDB" id="A0A0N5CK67"/>
<gene>
    <name evidence="5" type="ORF">TCLT_LOCUS453</name>
</gene>
<accession>A0A0N5CK67</accession>
<dbReference type="PANTHER" id="PTHR43245">
    <property type="entry name" value="BIFUNCTIONAL POLYMYXIN RESISTANCE PROTEIN ARNA"/>
    <property type="match status" value="1"/>
</dbReference>
<feature type="transmembrane region" description="Helical" evidence="3">
    <location>
        <begin position="358"/>
        <end position="379"/>
    </location>
</feature>
<keyword evidence="3" id="KW-1133">Transmembrane helix</keyword>
<dbReference type="PANTHER" id="PTHR43245:SF51">
    <property type="entry name" value="SHORT CHAIN DEHYDROGENASE_REDUCTASE FAMILY 42E, MEMBER 2"/>
    <property type="match status" value="1"/>
</dbReference>
<dbReference type="GO" id="GO:0016616">
    <property type="term" value="F:oxidoreductase activity, acting on the CH-OH group of donors, NAD or NADP as acceptor"/>
    <property type="evidence" value="ECO:0007669"/>
    <property type="project" value="InterPro"/>
</dbReference>
<dbReference type="SUPFAM" id="SSF51735">
    <property type="entry name" value="NAD(P)-binding Rossmann-fold domains"/>
    <property type="match status" value="1"/>
</dbReference>
<keyword evidence="3" id="KW-0812">Transmembrane</keyword>
<dbReference type="EMBL" id="UYYF01000032">
    <property type="protein sequence ID" value="VDM95428.1"/>
    <property type="molecule type" value="Genomic_DNA"/>
</dbReference>
<reference evidence="5 6" key="2">
    <citation type="submission" date="2018-11" db="EMBL/GenBank/DDBJ databases">
        <authorList>
            <consortium name="Pathogen Informatics"/>
        </authorList>
    </citation>
    <scope>NUCLEOTIDE SEQUENCE [LARGE SCALE GENOMIC DNA]</scope>
</reference>
<evidence type="ECO:0000256" key="3">
    <source>
        <dbReference type="RuleBase" id="RU004475"/>
    </source>
</evidence>
<evidence type="ECO:0000259" key="4">
    <source>
        <dbReference type="Pfam" id="PF01073"/>
    </source>
</evidence>
<comment type="similarity">
    <text evidence="1 3">Belongs to the 3-beta-HSD family.</text>
</comment>
<organism evidence="7">
    <name type="scientific">Thelazia callipaeda</name>
    <name type="common">Oriental eyeworm</name>
    <name type="synonym">Parasitic nematode</name>
    <dbReference type="NCBI Taxonomy" id="103827"/>
    <lineage>
        <taxon>Eukaryota</taxon>
        <taxon>Metazoa</taxon>
        <taxon>Ecdysozoa</taxon>
        <taxon>Nematoda</taxon>
        <taxon>Chromadorea</taxon>
        <taxon>Rhabditida</taxon>
        <taxon>Spirurina</taxon>
        <taxon>Spiruromorpha</taxon>
        <taxon>Thelazioidea</taxon>
        <taxon>Thelaziidae</taxon>
        <taxon>Thelazia</taxon>
    </lineage>
</organism>
<feature type="transmembrane region" description="Helical" evidence="3">
    <location>
        <begin position="273"/>
        <end position="291"/>
    </location>
</feature>
<dbReference type="InterPro" id="IPR050177">
    <property type="entry name" value="Lipid_A_modif_metabolic_enz"/>
</dbReference>
<evidence type="ECO:0000313" key="7">
    <source>
        <dbReference type="WBParaSite" id="TCLT_0000045201-mRNA-1"/>
    </source>
</evidence>
<dbReference type="Gene3D" id="3.40.50.720">
    <property type="entry name" value="NAD(P)-binding Rossmann-like Domain"/>
    <property type="match status" value="1"/>
</dbReference>
<evidence type="ECO:0000313" key="5">
    <source>
        <dbReference type="EMBL" id="VDM95428.1"/>
    </source>
</evidence>
<feature type="domain" description="3-beta hydroxysteroid dehydrogenase/isomerase" evidence="4">
    <location>
        <begin position="7"/>
        <end position="271"/>
    </location>
</feature>
<dbReference type="GO" id="GO:0006694">
    <property type="term" value="P:steroid biosynthetic process"/>
    <property type="evidence" value="ECO:0007669"/>
    <property type="project" value="InterPro"/>
</dbReference>
<evidence type="ECO:0000256" key="1">
    <source>
        <dbReference type="ARBA" id="ARBA00009219"/>
    </source>
</evidence>
<evidence type="ECO:0000313" key="6">
    <source>
        <dbReference type="Proteomes" id="UP000276776"/>
    </source>
</evidence>
<keyword evidence="6" id="KW-1185">Reference proteome</keyword>
<dbReference type="Pfam" id="PF01073">
    <property type="entry name" value="3Beta_HSD"/>
    <property type="match status" value="1"/>
</dbReference>
<keyword evidence="2 3" id="KW-0560">Oxidoreductase</keyword>
<dbReference type="WBParaSite" id="TCLT_0000045201-mRNA-1">
    <property type="protein sequence ID" value="TCLT_0000045201-mRNA-1"/>
    <property type="gene ID" value="TCLT_0000045201"/>
</dbReference>
<name>A0A0N5CK67_THECL</name>
<dbReference type="OrthoDB" id="2735536at2759"/>
<dbReference type="OMA" id="IGAYKRS"/>
<proteinExistence type="inferred from homology"/>
<protein>
    <submittedName>
        <fullName evidence="7">3Beta_HSD domain-containing protein</fullName>
    </submittedName>
</protein>
<sequence length="385" mass="43269">MSTRMCIVGGGGYFGQHLAQELQKEGYHTVILDVDFPKVPVVKLDKYLTTRIKGSVMDTEKLDEALQNCVSCFHIAAYGMSGGSSLNEEMTYRINVKGTERVLERCRINRVQRLIFASSVVVIFTSEELINADEFTPYPNPSKYYSYYAASKAKAEKLVLDNNCDSFRTCALRFRGIYGPAESRTVQRVVNVCKLGLAVATFEKSPNCVTQYSGIKNSVMAMKLAESALRKGKACGNVYHIVDGGPPVGSFSFWFPLIQALGKPLPVMKLPRAAMVFLAILFEYLYCYFGLEPFFTRLEINLMSITNTYSIKRACIDLGYHPVSNHDLTEVIRYHQETNDKTEGNSSLLSMSTCKGKYLFILLITLSFLLLFTALIFWFTSNLSF</sequence>
<reference evidence="7" key="1">
    <citation type="submission" date="2017-02" db="UniProtKB">
        <authorList>
            <consortium name="WormBaseParasite"/>
        </authorList>
    </citation>
    <scope>IDENTIFICATION</scope>
</reference>
<evidence type="ECO:0000256" key="2">
    <source>
        <dbReference type="ARBA" id="ARBA00023002"/>
    </source>
</evidence>